<proteinExistence type="predicted"/>
<dbReference type="Pfam" id="PF10691">
    <property type="entry name" value="DUF2497"/>
    <property type="match status" value="1"/>
</dbReference>
<dbReference type="Proteomes" id="UP001529369">
    <property type="component" value="Unassembled WGS sequence"/>
</dbReference>
<feature type="compositionally biased region" description="Pro residues" evidence="1">
    <location>
        <begin position="101"/>
        <end position="111"/>
    </location>
</feature>
<comment type="caution">
    <text evidence="2">The sequence shown here is derived from an EMBL/GenBank/DDBJ whole genome shotgun (WGS) entry which is preliminary data.</text>
</comment>
<reference evidence="3" key="1">
    <citation type="journal article" date="2019" name="Int. J. Syst. Evol. Microbiol.">
        <title>The Global Catalogue of Microorganisms (GCM) 10K type strain sequencing project: providing services to taxonomists for standard genome sequencing and annotation.</title>
        <authorList>
            <consortium name="The Broad Institute Genomics Platform"/>
            <consortium name="The Broad Institute Genome Sequencing Center for Infectious Disease"/>
            <person name="Wu L."/>
            <person name="Ma J."/>
        </authorList>
    </citation>
    <scope>NUCLEOTIDE SEQUENCE [LARGE SCALE GENOMIC DNA]</scope>
    <source>
        <strain evidence="3">CECT 7131</strain>
    </source>
</reference>
<feature type="region of interest" description="Disordered" evidence="1">
    <location>
        <begin position="1"/>
        <end position="26"/>
    </location>
</feature>
<gene>
    <name evidence="2" type="ORF">QWZ14_14030</name>
</gene>
<evidence type="ECO:0000313" key="2">
    <source>
        <dbReference type="EMBL" id="MDN3565483.1"/>
    </source>
</evidence>
<feature type="compositionally biased region" description="Low complexity" evidence="1">
    <location>
        <begin position="10"/>
        <end position="19"/>
    </location>
</feature>
<evidence type="ECO:0000313" key="3">
    <source>
        <dbReference type="Proteomes" id="UP001529369"/>
    </source>
</evidence>
<feature type="region of interest" description="Disordered" evidence="1">
    <location>
        <begin position="83"/>
        <end position="113"/>
    </location>
</feature>
<protein>
    <submittedName>
        <fullName evidence="2">DUF2497 domain-containing protein</fullName>
    </submittedName>
</protein>
<accession>A0ABT8A7J3</accession>
<dbReference type="EMBL" id="JAUFPN010000147">
    <property type="protein sequence ID" value="MDN3565483.1"/>
    <property type="molecule type" value="Genomic_DNA"/>
</dbReference>
<evidence type="ECO:0000256" key="1">
    <source>
        <dbReference type="SAM" id="MobiDB-lite"/>
    </source>
</evidence>
<organism evidence="2 3">
    <name type="scientific">Paeniroseomonas aquatica</name>
    <dbReference type="NCBI Taxonomy" id="373043"/>
    <lineage>
        <taxon>Bacteria</taxon>
        <taxon>Pseudomonadati</taxon>
        <taxon>Pseudomonadota</taxon>
        <taxon>Alphaproteobacteria</taxon>
        <taxon>Acetobacterales</taxon>
        <taxon>Acetobacteraceae</taxon>
        <taxon>Paeniroseomonas</taxon>
    </lineage>
</organism>
<keyword evidence="3" id="KW-1185">Reference proteome</keyword>
<dbReference type="RefSeq" id="WP_290317316.1">
    <property type="nucleotide sequence ID" value="NZ_JAUFPN010000147.1"/>
</dbReference>
<sequence length="197" mass="19976">MAEDRPAPAGPSAPAAPGGDPSMEDILASIRRILNEDEPGTPAAAADQPLTLTEDMLVAVPAAEAMPAAPAMAVEAEPVALPAPEPEAGFHSVPEAGPVSEPEPPPPPLAPPAEVLPAGALLAPAVAAAASASIGTLMRAVSQDRGAGVTRGGPSIEDVVREELRPLLKDWLDQHLPGLVERLVRAEIERVVGRGLG</sequence>
<dbReference type="InterPro" id="IPR019632">
    <property type="entry name" value="DUF2497"/>
</dbReference>
<name>A0ABT8A7J3_9PROT</name>